<dbReference type="Proteomes" id="UP000614601">
    <property type="component" value="Unassembled WGS sequence"/>
</dbReference>
<sequence>MVRAQTKEIKIMLYNKDGDLGFTVDEKLSVKDVTKDSVAMGKVKLGDRILKIEDDFISSPDQFNKLVKEKAGNTVKVTLLYNKELTKTLKDQQNPTPGFDNHDINLVWNQNSRQKLGLTVKNDIDNSVIISKVDPESIAALHLQEGDRVLQVDGWPVTDKELCKRLMIFGFRTNNKIQLKVERAANEMTKTEVTKCLSAVTDQDPSVLMQSDVLDIMKKQQEKMKENLQASKKILKNLFNFADFGGKLEKRIFKVCANRLHCGTGGKTRFEETEHRKRGIAKSVYYPMENERDGSATNKRALRLRKRSEKVRKNQKWPDF</sequence>
<dbReference type="InterPro" id="IPR001478">
    <property type="entry name" value="PDZ"/>
</dbReference>
<reference evidence="3" key="1">
    <citation type="submission" date="2020-09" db="EMBL/GenBank/DDBJ databases">
        <authorList>
            <person name="Kikuchi T."/>
        </authorList>
    </citation>
    <scope>NUCLEOTIDE SEQUENCE</scope>
    <source>
        <strain evidence="3">SH1</strain>
    </source>
</reference>
<proteinExistence type="predicted"/>
<dbReference type="PROSITE" id="PS50106">
    <property type="entry name" value="PDZ"/>
    <property type="match status" value="2"/>
</dbReference>
<feature type="region of interest" description="Disordered" evidence="1">
    <location>
        <begin position="290"/>
        <end position="320"/>
    </location>
</feature>
<dbReference type="Gene3D" id="2.30.42.10">
    <property type="match status" value="2"/>
</dbReference>
<feature type="compositionally biased region" description="Basic residues" evidence="1">
    <location>
        <begin position="300"/>
        <end position="320"/>
    </location>
</feature>
<dbReference type="Pfam" id="PF00595">
    <property type="entry name" value="PDZ"/>
    <property type="match status" value="1"/>
</dbReference>
<dbReference type="PANTHER" id="PTHR31327">
    <property type="entry name" value="SPERM MEIOSIS PDZ DOMAIN CONTAINING PROTEINS-RELATED"/>
    <property type="match status" value="1"/>
</dbReference>
<dbReference type="OrthoDB" id="5861836at2759"/>
<dbReference type="SUPFAM" id="SSF50156">
    <property type="entry name" value="PDZ domain-like"/>
    <property type="match status" value="2"/>
</dbReference>
<gene>
    <name evidence="3" type="ORF">BOKJ2_LOCUS12084</name>
</gene>
<evidence type="ECO:0000256" key="1">
    <source>
        <dbReference type="SAM" id="MobiDB-lite"/>
    </source>
</evidence>
<feature type="domain" description="PDZ" evidence="2">
    <location>
        <begin position="8"/>
        <end position="54"/>
    </location>
</feature>
<dbReference type="Proteomes" id="UP000783686">
    <property type="component" value="Unassembled WGS sequence"/>
</dbReference>
<dbReference type="EMBL" id="CAJFDH010000005">
    <property type="protein sequence ID" value="CAD5226450.1"/>
    <property type="molecule type" value="Genomic_DNA"/>
</dbReference>
<dbReference type="EMBL" id="CAJFCW020000005">
    <property type="protein sequence ID" value="CAG9122197.1"/>
    <property type="molecule type" value="Genomic_DNA"/>
</dbReference>
<name>A0A811LE45_9BILA</name>
<dbReference type="AlphaFoldDB" id="A0A811LE45"/>
<organism evidence="3 4">
    <name type="scientific">Bursaphelenchus okinawaensis</name>
    <dbReference type="NCBI Taxonomy" id="465554"/>
    <lineage>
        <taxon>Eukaryota</taxon>
        <taxon>Metazoa</taxon>
        <taxon>Ecdysozoa</taxon>
        <taxon>Nematoda</taxon>
        <taxon>Chromadorea</taxon>
        <taxon>Rhabditida</taxon>
        <taxon>Tylenchina</taxon>
        <taxon>Tylenchomorpha</taxon>
        <taxon>Aphelenchoidea</taxon>
        <taxon>Aphelenchoididae</taxon>
        <taxon>Bursaphelenchus</taxon>
    </lineage>
</organism>
<dbReference type="InterPro" id="IPR036034">
    <property type="entry name" value="PDZ_sf"/>
</dbReference>
<dbReference type="SMART" id="SM00228">
    <property type="entry name" value="PDZ"/>
    <property type="match status" value="2"/>
</dbReference>
<evidence type="ECO:0000313" key="3">
    <source>
        <dbReference type="EMBL" id="CAD5226450.1"/>
    </source>
</evidence>
<evidence type="ECO:0000313" key="4">
    <source>
        <dbReference type="Proteomes" id="UP000614601"/>
    </source>
</evidence>
<accession>A0A811LE45</accession>
<evidence type="ECO:0000259" key="2">
    <source>
        <dbReference type="PROSITE" id="PS50106"/>
    </source>
</evidence>
<feature type="domain" description="PDZ" evidence="2">
    <location>
        <begin position="103"/>
        <end position="159"/>
    </location>
</feature>
<dbReference type="InterPro" id="IPR040264">
    <property type="entry name" value="T15H9.4-like"/>
</dbReference>
<keyword evidence="4" id="KW-1185">Reference proteome</keyword>
<comment type="caution">
    <text evidence="3">The sequence shown here is derived from an EMBL/GenBank/DDBJ whole genome shotgun (WGS) entry which is preliminary data.</text>
</comment>
<protein>
    <recommendedName>
        <fullName evidence="2">PDZ domain-containing protein</fullName>
    </recommendedName>
</protein>